<accession>A0A7J9C1G1</accession>
<keyword evidence="2" id="KW-1185">Reference proteome</keyword>
<sequence>MAAAGPFFYSDIFWGNIFGVDVNGLEKNIEKLKHGSAC</sequence>
<reference evidence="1 2" key="1">
    <citation type="journal article" date="2019" name="Genome Biol. Evol.">
        <title>Insights into the evolution of the New World diploid cottons (Gossypium, subgenus Houzingenia) based on genome sequencing.</title>
        <authorList>
            <person name="Grover C.E."/>
            <person name="Arick M.A. 2nd"/>
            <person name="Thrash A."/>
            <person name="Conover J.L."/>
            <person name="Sanders W.S."/>
            <person name="Peterson D.G."/>
            <person name="Frelichowski J.E."/>
            <person name="Scheffler J.A."/>
            <person name="Scheffler B.E."/>
            <person name="Wendel J.F."/>
        </authorList>
    </citation>
    <scope>NUCLEOTIDE SEQUENCE [LARGE SCALE GENOMIC DNA]</scope>
    <source>
        <strain evidence="1">5</strain>
        <tissue evidence="1">Leaf</tissue>
    </source>
</reference>
<evidence type="ECO:0000313" key="2">
    <source>
        <dbReference type="Proteomes" id="UP000593579"/>
    </source>
</evidence>
<organism evidence="1 2">
    <name type="scientific">Gossypium gossypioides</name>
    <name type="common">Mexican cotton</name>
    <name type="synonym">Selera gossypioides</name>
    <dbReference type="NCBI Taxonomy" id="34282"/>
    <lineage>
        <taxon>Eukaryota</taxon>
        <taxon>Viridiplantae</taxon>
        <taxon>Streptophyta</taxon>
        <taxon>Embryophyta</taxon>
        <taxon>Tracheophyta</taxon>
        <taxon>Spermatophyta</taxon>
        <taxon>Magnoliopsida</taxon>
        <taxon>eudicotyledons</taxon>
        <taxon>Gunneridae</taxon>
        <taxon>Pentapetalae</taxon>
        <taxon>rosids</taxon>
        <taxon>malvids</taxon>
        <taxon>Malvales</taxon>
        <taxon>Malvaceae</taxon>
        <taxon>Malvoideae</taxon>
        <taxon>Gossypium</taxon>
    </lineage>
</organism>
<evidence type="ECO:0000313" key="1">
    <source>
        <dbReference type="EMBL" id="MBA0742303.1"/>
    </source>
</evidence>
<dbReference type="Proteomes" id="UP000593579">
    <property type="component" value="Unassembled WGS sequence"/>
</dbReference>
<gene>
    <name evidence="1" type="ORF">Gogos_015371</name>
</gene>
<name>A0A7J9C1G1_GOSGO</name>
<comment type="caution">
    <text evidence="1">The sequence shown here is derived from an EMBL/GenBank/DDBJ whole genome shotgun (WGS) entry which is preliminary data.</text>
</comment>
<dbReference type="AlphaFoldDB" id="A0A7J9C1G1"/>
<dbReference type="OrthoDB" id="2018605at2759"/>
<proteinExistence type="predicted"/>
<protein>
    <submittedName>
        <fullName evidence="1">Uncharacterized protein</fullName>
    </submittedName>
</protein>
<feature type="non-terminal residue" evidence="1">
    <location>
        <position position="38"/>
    </location>
</feature>
<dbReference type="EMBL" id="JABEZY010000007">
    <property type="protein sequence ID" value="MBA0742303.1"/>
    <property type="molecule type" value="Genomic_DNA"/>
</dbReference>